<dbReference type="Gene3D" id="3.30.40.10">
    <property type="entry name" value="Zinc/RING finger domain, C3HC4 (zinc finger)"/>
    <property type="match status" value="1"/>
</dbReference>
<dbReference type="EMBL" id="UYRR01032188">
    <property type="protein sequence ID" value="VDK54557.1"/>
    <property type="molecule type" value="Genomic_DNA"/>
</dbReference>
<dbReference type="AlphaFoldDB" id="A0A0M3K4C5"/>
<dbReference type="SUPFAM" id="SSF57889">
    <property type="entry name" value="Cysteine-rich domain"/>
    <property type="match status" value="1"/>
</dbReference>
<keyword evidence="11" id="KW-0804">Transcription</keyword>
<comment type="function">
    <text evidence="14">Involved in nucleolar processing of pre-18S ribosomal RNA. Has a role in the nuclear export of 40S pre-ribosomal subunit to the cytoplasm.</text>
</comment>
<dbReference type="SMART" id="SM00327">
    <property type="entry name" value="VWA"/>
    <property type="match status" value="1"/>
</dbReference>
<protein>
    <submittedName>
        <fullName evidence="19">General transcription factor IIH subunit 2 (inferred by orthology to a C. elegans protein)</fullName>
    </submittedName>
</protein>
<evidence type="ECO:0000256" key="2">
    <source>
        <dbReference type="ARBA" id="ARBA00006092"/>
    </source>
</evidence>
<keyword evidence="5" id="KW-0698">rRNA processing</keyword>
<evidence type="ECO:0000256" key="7">
    <source>
        <dbReference type="ARBA" id="ARBA00022763"/>
    </source>
</evidence>
<dbReference type="GO" id="GO:0006351">
    <property type="term" value="P:DNA-templated transcription"/>
    <property type="evidence" value="ECO:0007669"/>
    <property type="project" value="InterPro"/>
</dbReference>
<dbReference type="InterPro" id="IPR036465">
    <property type="entry name" value="vWFA_dom_sf"/>
</dbReference>
<dbReference type="SMART" id="SM01047">
    <property type="entry name" value="C1_4"/>
    <property type="match status" value="1"/>
</dbReference>
<dbReference type="GO" id="GO:0030490">
    <property type="term" value="P:maturation of SSU-rRNA"/>
    <property type="evidence" value="ECO:0007669"/>
    <property type="project" value="TreeGrafter"/>
</dbReference>
<dbReference type="GO" id="GO:0008270">
    <property type="term" value="F:zinc ion binding"/>
    <property type="evidence" value="ECO:0007669"/>
    <property type="project" value="UniProtKB-KW"/>
</dbReference>
<dbReference type="SUPFAM" id="SSF53300">
    <property type="entry name" value="vWA-like"/>
    <property type="match status" value="1"/>
</dbReference>
<dbReference type="GO" id="GO:0006289">
    <property type="term" value="P:nucleotide-excision repair"/>
    <property type="evidence" value="ECO:0007669"/>
    <property type="project" value="InterPro"/>
</dbReference>
<evidence type="ECO:0000256" key="6">
    <source>
        <dbReference type="ARBA" id="ARBA00022723"/>
    </source>
</evidence>
<feature type="region of interest" description="Disordered" evidence="15">
    <location>
        <begin position="686"/>
        <end position="713"/>
    </location>
</feature>
<feature type="domain" description="VWFA" evidence="16">
    <location>
        <begin position="69"/>
        <end position="182"/>
    </location>
</feature>
<feature type="compositionally biased region" description="Polar residues" evidence="15">
    <location>
        <begin position="530"/>
        <end position="545"/>
    </location>
</feature>
<dbReference type="Proteomes" id="UP000267096">
    <property type="component" value="Unassembled WGS sequence"/>
</dbReference>
<evidence type="ECO:0000256" key="10">
    <source>
        <dbReference type="ARBA" id="ARBA00023015"/>
    </source>
</evidence>
<feature type="region of interest" description="Disordered" evidence="15">
    <location>
        <begin position="435"/>
        <end position="454"/>
    </location>
</feature>
<evidence type="ECO:0000256" key="9">
    <source>
        <dbReference type="ARBA" id="ARBA00022833"/>
    </source>
</evidence>
<feature type="compositionally biased region" description="Basic and acidic residues" evidence="15">
    <location>
        <begin position="701"/>
        <end position="710"/>
    </location>
</feature>
<evidence type="ECO:0000256" key="4">
    <source>
        <dbReference type="ARBA" id="ARBA00022517"/>
    </source>
</evidence>
<dbReference type="InterPro" id="IPR002035">
    <property type="entry name" value="VWF_A"/>
</dbReference>
<feature type="region of interest" description="Disordered" evidence="15">
    <location>
        <begin position="599"/>
        <end position="632"/>
    </location>
</feature>
<evidence type="ECO:0000259" key="16">
    <source>
        <dbReference type="PROSITE" id="PS50234"/>
    </source>
</evidence>
<evidence type="ECO:0000256" key="11">
    <source>
        <dbReference type="ARBA" id="ARBA00023163"/>
    </source>
</evidence>
<keyword evidence="12" id="KW-0234">DNA repair</keyword>
<feature type="compositionally biased region" description="Basic and acidic residues" evidence="15">
    <location>
        <begin position="560"/>
        <end position="583"/>
    </location>
</feature>
<feature type="region of interest" description="Disordered" evidence="15">
    <location>
        <begin position="530"/>
        <end position="583"/>
    </location>
</feature>
<evidence type="ECO:0000256" key="12">
    <source>
        <dbReference type="ARBA" id="ARBA00023204"/>
    </source>
</evidence>
<comment type="subcellular location">
    <subcellularLocation>
        <location evidence="1">Nucleus</location>
        <location evidence="1">Nucleolus</location>
    </subcellularLocation>
</comment>
<accession>A0A0M3K4C5</accession>
<evidence type="ECO:0000256" key="1">
    <source>
        <dbReference type="ARBA" id="ARBA00004604"/>
    </source>
</evidence>
<keyword evidence="7" id="KW-0227">DNA damage</keyword>
<evidence type="ECO:0000256" key="8">
    <source>
        <dbReference type="ARBA" id="ARBA00022771"/>
    </source>
</evidence>
<dbReference type="InterPro" id="IPR007276">
    <property type="entry name" value="Nop14"/>
</dbReference>
<dbReference type="PANTHER" id="PTHR23183">
    <property type="entry name" value="NOP14"/>
    <property type="match status" value="1"/>
</dbReference>
<dbReference type="GO" id="GO:0030692">
    <property type="term" value="C:Noc4p-Nop14p complex"/>
    <property type="evidence" value="ECO:0007669"/>
    <property type="project" value="TreeGrafter"/>
</dbReference>
<name>A0A0M3K4C5_ANISI</name>
<organism evidence="19">
    <name type="scientific">Anisakis simplex</name>
    <name type="common">Herring worm</name>
    <dbReference type="NCBI Taxonomy" id="6269"/>
    <lineage>
        <taxon>Eukaryota</taxon>
        <taxon>Metazoa</taxon>
        <taxon>Ecdysozoa</taxon>
        <taxon>Nematoda</taxon>
        <taxon>Chromadorea</taxon>
        <taxon>Rhabditida</taxon>
        <taxon>Spirurina</taxon>
        <taxon>Ascaridomorpha</taxon>
        <taxon>Ascaridoidea</taxon>
        <taxon>Anisakidae</taxon>
        <taxon>Anisakis</taxon>
        <taxon>Anisakis simplex complex</taxon>
    </lineage>
</organism>
<evidence type="ECO:0000313" key="19">
    <source>
        <dbReference type="WBParaSite" id="ASIM_0001581601-mRNA-1"/>
    </source>
</evidence>
<dbReference type="GO" id="GO:0032040">
    <property type="term" value="C:small-subunit processome"/>
    <property type="evidence" value="ECO:0007669"/>
    <property type="project" value="InterPro"/>
</dbReference>
<dbReference type="PROSITE" id="PS50234">
    <property type="entry name" value="VWFA"/>
    <property type="match status" value="1"/>
</dbReference>
<dbReference type="OrthoDB" id="284275at2759"/>
<dbReference type="Pfam" id="PF04056">
    <property type="entry name" value="Ssl1"/>
    <property type="match status" value="1"/>
</dbReference>
<keyword evidence="9" id="KW-0862">Zinc</keyword>
<keyword evidence="18" id="KW-1185">Reference proteome</keyword>
<dbReference type="InterPro" id="IPR012170">
    <property type="entry name" value="TFIIH_SSL1/p44"/>
</dbReference>
<keyword evidence="13" id="KW-0539">Nucleus</keyword>
<dbReference type="InterPro" id="IPR007198">
    <property type="entry name" value="Ssl1-like"/>
</dbReference>
<evidence type="ECO:0000256" key="15">
    <source>
        <dbReference type="SAM" id="MobiDB-lite"/>
    </source>
</evidence>
<dbReference type="InterPro" id="IPR004595">
    <property type="entry name" value="TFIIH_C1-like_dom"/>
</dbReference>
<dbReference type="InterPro" id="IPR046349">
    <property type="entry name" value="C1-like_sf"/>
</dbReference>
<dbReference type="GO" id="GO:0000439">
    <property type="term" value="C:transcription factor TFIIH core complex"/>
    <property type="evidence" value="ECO:0007669"/>
    <property type="project" value="InterPro"/>
</dbReference>
<dbReference type="NCBIfam" id="TIGR00622">
    <property type="entry name" value="ssl1"/>
    <property type="match status" value="1"/>
</dbReference>
<sequence>MCADINDDEEQKGYTWEAAYADALNIREVLEEDDSGSVEKSVAKLIFDAKRKRRLTDRPARVRLGIMRYVYIVIDCSMAMTDKTLLPSKISVTLKILSRFLEKFSEQNPISQIGVIICKDKRAERLIQLTGSIRAVRDVLSTINQASCHGEFSLQNGLLMALKNLKHFPGHASREVIVVVASVSTCDPTNIFQTFEVNSDEFFKIHLKLKYFVLPVKYFVAFCSHLTETRRADGRGFLCPQCGARYCGLPVECRVCKLMLISAPQLARSFHHLLPLPAFKEVDTASGVCFGCSKALESKSFACKQCETKFCLECDMLLHESLQLCPACHIMGKGTTSVAVGAPGLSRKTAYENRMHSLATEMKQLGKTNKIVDRRLGERDSHMTQEERIVKRFTAERLNAFKSNKFQLTDPQDEDELTHRGSALTAIQKYDRVMSDDEDDNDAEAGAGNGQVSAEVVSRTHFGGGDISTESQDDGGDNRYLRRKELIAELIAKSKQQRYDKQLARDQQEDTTERLDEQWNKLMHSEAIQSFTNAPNQRNNRSNQIAADKSDPYDQLFTELKLDTSRRGEASERQKTEEEIARDEREKLVELERERIARMHDHSDERKSIRDTDNIEDLSSSNASKSRRQSGFEVKYDETGKLINPDKVKRARIKHIRIENESSDSDEDGTYYEEIDEEEEAEFDNVFGNMNGVGGDEDETHEDHLEREPDSTATLQQLPSETSKGAIDLPYVFEMPSSYEALVKLFGQYKCSELAVVIERLIKCYHPSLKEGNKKRLARLFLLLLRPIQMDREYGARCVRALLKQHWRLYTADRHAPIGFRAVSLVRLVAALFPVTDFFHPVCTPTLFYATSMLGTVRVTCLRTAARLLVLVAMITEYIVETKRLLLFLIFFLKLIRCQN</sequence>
<evidence type="ECO:0000256" key="14">
    <source>
        <dbReference type="ARBA" id="ARBA00024695"/>
    </source>
</evidence>
<evidence type="ECO:0000313" key="17">
    <source>
        <dbReference type="EMBL" id="VDK54557.1"/>
    </source>
</evidence>
<keyword evidence="4" id="KW-0690">Ribosome biogenesis</keyword>
<evidence type="ECO:0000313" key="18">
    <source>
        <dbReference type="Proteomes" id="UP000267096"/>
    </source>
</evidence>
<evidence type="ECO:0000256" key="3">
    <source>
        <dbReference type="ARBA" id="ARBA00007466"/>
    </source>
</evidence>
<reference evidence="17 18" key="2">
    <citation type="submission" date="2018-11" db="EMBL/GenBank/DDBJ databases">
        <authorList>
            <consortium name="Pathogen Informatics"/>
        </authorList>
    </citation>
    <scope>NUCLEOTIDE SEQUENCE [LARGE SCALE GENOMIC DNA]</scope>
</reference>
<feature type="compositionally biased region" description="Basic and acidic residues" evidence="15">
    <location>
        <begin position="599"/>
        <end position="613"/>
    </location>
</feature>
<evidence type="ECO:0000256" key="5">
    <source>
        <dbReference type="ARBA" id="ARBA00022552"/>
    </source>
</evidence>
<evidence type="ECO:0000256" key="13">
    <source>
        <dbReference type="ARBA" id="ARBA00023242"/>
    </source>
</evidence>
<reference evidence="19" key="1">
    <citation type="submission" date="2017-02" db="UniProtKB">
        <authorList>
            <consortium name="WormBaseParasite"/>
        </authorList>
    </citation>
    <scope>IDENTIFICATION</scope>
</reference>
<keyword evidence="10" id="KW-0805">Transcription regulation</keyword>
<dbReference type="InterPro" id="IPR013083">
    <property type="entry name" value="Znf_RING/FYVE/PHD"/>
</dbReference>
<comment type="similarity">
    <text evidence="3">Belongs to the NOP14 family.</text>
</comment>
<dbReference type="PANTHER" id="PTHR23183:SF0">
    <property type="entry name" value="NUCLEOLAR PROTEIN 14"/>
    <property type="match status" value="1"/>
</dbReference>
<dbReference type="Pfam" id="PF04147">
    <property type="entry name" value="Nop14"/>
    <property type="match status" value="2"/>
</dbReference>
<proteinExistence type="inferred from homology"/>
<keyword evidence="6" id="KW-0479">Metal-binding</keyword>
<dbReference type="WBParaSite" id="ASIM_0001581601-mRNA-1">
    <property type="protein sequence ID" value="ASIM_0001581601-mRNA-1"/>
    <property type="gene ID" value="ASIM_0001581601"/>
</dbReference>
<gene>
    <name evidence="17" type="ORF">ASIM_LOCUS15223</name>
</gene>
<keyword evidence="8" id="KW-0863">Zinc-finger</keyword>
<dbReference type="Gene3D" id="3.40.50.410">
    <property type="entry name" value="von Willebrand factor, type A domain"/>
    <property type="match status" value="1"/>
</dbReference>
<comment type="similarity">
    <text evidence="2">Belongs to the GTF2H2 family.</text>
</comment>